<reference evidence="2" key="1">
    <citation type="submission" date="2021-01" db="EMBL/GenBank/DDBJ databases">
        <authorList>
            <consortium name="Genoscope - CEA"/>
            <person name="William W."/>
        </authorList>
    </citation>
    <scope>NUCLEOTIDE SEQUENCE</scope>
</reference>
<dbReference type="PANTHER" id="PTHR31600:SF2">
    <property type="entry name" value="GAMETE ENRICHED GENE 10 PROTEIN-RELATED"/>
    <property type="match status" value="1"/>
</dbReference>
<protein>
    <recommendedName>
        <fullName evidence="4">Transmembrane protein</fullName>
    </recommendedName>
</protein>
<keyword evidence="3" id="KW-1185">Reference proteome</keyword>
<gene>
    <name evidence="2" type="ORF">PPRIM_AZ9-3.1.T0140353</name>
</gene>
<feature type="transmembrane region" description="Helical" evidence="1">
    <location>
        <begin position="216"/>
        <end position="235"/>
    </location>
</feature>
<feature type="transmembrane region" description="Helical" evidence="1">
    <location>
        <begin position="241"/>
        <end position="260"/>
    </location>
</feature>
<feature type="transmembrane region" description="Helical" evidence="1">
    <location>
        <begin position="1017"/>
        <end position="1042"/>
    </location>
</feature>
<evidence type="ECO:0000256" key="1">
    <source>
        <dbReference type="SAM" id="Phobius"/>
    </source>
</evidence>
<keyword evidence="1" id="KW-1133">Transmembrane helix</keyword>
<sequence>MLQITQKLIKNYLDLMTASPKIQLWDSLFKGALLFQFILRTHFIFPKDGWNVWKYSDFKLNVPYILLSYLYHEISDTIKIILILFNISIFILSFFRVQLVFYYNNLLWKIFYIPQVAMLAYRSGSIELSIIGVIILFSILTFNLYFNRSTKFIHSNPFIRKFTQLTIINVILDTICLIDFEFHLFQQIMLLFQGVSLCLDVIMFKPYRLQYNKLAFQYNFLYSAIVLLNSISLITKSEENMFYFTILFGTLAYALSYQLYDRKADYDSQNQFQILIQCQEFYDQEDILHYIKVMQHKNSCKILHKNQNKIDIVICQLENKIVQSKRLKLDYEILELALIHFLCIHKAPLTALCRLKQYYNIHQDHSMFFKIVFPTLHNQLWTSVTKVQENINQINKAGSYQDDRILSTRDIYEAIQIRDNSIPIIISTIDYKLNYWRQLISLINNFKRLFYATSKLSQKIVQCQRQLELLYKCKDIEDIEQPRTVIEVIILLIYYAIIVNDYQQAIKMQKVMNDILRTESLAEGKLLNGNIMENKICLLYSSIVKSQGQIVRINTQQIAQFWGYENEMDFRDIKHINQLMPDFLALVHDQYLERFKKLGHSILFGKSRTVFLKGKNNFFIPADITIDNFFISYDDYIITAAFSKTKEKCLFLLFDSKGKILGANHLMFKLLSSIDKTITQDQLTQGYIFQLIPKIFVVINAYKTQDQDVNQENNIVLKIGNPIKGQFQKLMKSSKGKSIWTTYDTHDYCQAGKEQQFNIDFNHYEQIKPDCELFDEGFQERMLQYVDDSIQTTNYKINCYLEYLVLGYYKSIPLFTLEINDIITQTIEENNEDINSEVMLQNMELSDLNKSSHQVLSSIQNESFQKVKIEENDKLQQYPEVSLIRGKYDQSFFDQLQDSSRQILAPFSQRATFNLIKHKSINDDSKYLEDDFKIIKQQQELSYDQHNNVDQFQYCKHKTVLDQLQEKQSSEDKNYHINNQQEIQAVNSAGSIARRTKNHNHELLKQKSRSKVKPIQLSLILFIDLLIVLSIIIFNIFTIITLNTKKQNSNNLLIELQAPFIYNNYYCELTSHDIIFKLAQIQGIEFSEDLLDTIKNRFNNIQYLQNMSKFYQVFSQIEEEEENILNSNISLYYIDSPNIKNMTFTYFYNQIKIFFQLIIQFYQEYNINNFDDYFFQQSLFETLNLNETSQLFRLLLRQLIDKFYDHIDQNDEFIINLFIIQTVLQFSLILIQFLVLLDLLKIYRKIIHLNCRLYEKDVLIAIQRLQAVRDILFDKYSLNWKKADYVHIIYQPLNEQQTKNGKQNKTTLLSSRLQQQNFNIYTTSAFLLILLLIILLVNIGGFLLNSQKQKQLKPSFLLTAEFHHFTLQVDSIVSNAMRIKSQNIILSNNSLTNKLNPKILNQAINYFKIEKYQNLSEFKDLVKSFQQSQIQIISILIKDPNIDPKKAGILNDIFFQDLCPLICPNSSNIKDNCTYLYNKGIIGIYTKMSNFLTISYNYELEMERIDPDFQASLEVLNSVDFHQIFGRYFTNTKIAFEKFGQEILDLTMELIEDNFDVILIYYSITGFCTLIIVGLALIYFAKMQQQQINLLRLSLTVIPIELIDQQAINILRQL</sequence>
<feature type="transmembrane region" description="Helical" evidence="1">
    <location>
        <begin position="80"/>
        <end position="103"/>
    </location>
</feature>
<feature type="transmembrane region" description="Helical" evidence="1">
    <location>
        <begin position="123"/>
        <end position="146"/>
    </location>
</feature>
<name>A0A8S1KH33_PARPR</name>
<feature type="transmembrane region" description="Helical" evidence="1">
    <location>
        <begin position="1559"/>
        <end position="1581"/>
    </location>
</feature>
<evidence type="ECO:0000313" key="2">
    <source>
        <dbReference type="EMBL" id="CAD8050164.1"/>
    </source>
</evidence>
<dbReference type="PANTHER" id="PTHR31600">
    <property type="entry name" value="TINY MACROCYSTS PROTEIN B-RELATED"/>
    <property type="match status" value="1"/>
</dbReference>
<organism evidence="2 3">
    <name type="scientific">Paramecium primaurelia</name>
    <dbReference type="NCBI Taxonomy" id="5886"/>
    <lineage>
        <taxon>Eukaryota</taxon>
        <taxon>Sar</taxon>
        <taxon>Alveolata</taxon>
        <taxon>Ciliophora</taxon>
        <taxon>Intramacronucleata</taxon>
        <taxon>Oligohymenophorea</taxon>
        <taxon>Peniculida</taxon>
        <taxon>Parameciidae</taxon>
        <taxon>Paramecium</taxon>
    </lineage>
</organism>
<feature type="transmembrane region" description="Helical" evidence="1">
    <location>
        <begin position="184"/>
        <end position="204"/>
    </location>
</feature>
<comment type="caution">
    <text evidence="2">The sequence shown here is derived from an EMBL/GenBank/DDBJ whole genome shotgun (WGS) entry which is preliminary data.</text>
</comment>
<dbReference type="InterPro" id="IPR052994">
    <property type="entry name" value="Tiny_macrocysts_regulators"/>
</dbReference>
<dbReference type="EMBL" id="CAJJDM010000011">
    <property type="protein sequence ID" value="CAD8050164.1"/>
    <property type="molecule type" value="Genomic_DNA"/>
</dbReference>
<accession>A0A8S1KH33</accession>
<keyword evidence="1" id="KW-0812">Transmembrane</keyword>
<dbReference type="OMA" id="DTICLID"/>
<keyword evidence="1" id="KW-0472">Membrane</keyword>
<evidence type="ECO:0008006" key="4">
    <source>
        <dbReference type="Google" id="ProtNLM"/>
    </source>
</evidence>
<feature type="transmembrane region" description="Helical" evidence="1">
    <location>
        <begin position="1213"/>
        <end position="1237"/>
    </location>
</feature>
<feature type="transmembrane region" description="Helical" evidence="1">
    <location>
        <begin position="1318"/>
        <end position="1344"/>
    </location>
</feature>
<evidence type="ECO:0000313" key="3">
    <source>
        <dbReference type="Proteomes" id="UP000688137"/>
    </source>
</evidence>
<dbReference type="Proteomes" id="UP000688137">
    <property type="component" value="Unassembled WGS sequence"/>
</dbReference>
<proteinExistence type="predicted"/>